<organism evidence="2 3">
    <name type="scientific">Sphaerosporella brunnea</name>
    <dbReference type="NCBI Taxonomy" id="1250544"/>
    <lineage>
        <taxon>Eukaryota</taxon>
        <taxon>Fungi</taxon>
        <taxon>Dikarya</taxon>
        <taxon>Ascomycota</taxon>
        <taxon>Pezizomycotina</taxon>
        <taxon>Pezizomycetes</taxon>
        <taxon>Pezizales</taxon>
        <taxon>Pyronemataceae</taxon>
        <taxon>Sphaerosporella</taxon>
    </lineage>
</organism>
<reference evidence="2 3" key="1">
    <citation type="submission" date="2019-09" db="EMBL/GenBank/DDBJ databases">
        <title>Draft genome of the ectomycorrhizal ascomycete Sphaerosporella brunnea.</title>
        <authorList>
            <consortium name="DOE Joint Genome Institute"/>
            <person name="Benucci G.M."/>
            <person name="Marozzi G."/>
            <person name="Antonielli L."/>
            <person name="Sanchez S."/>
            <person name="Marco P."/>
            <person name="Wang X."/>
            <person name="Falini L.B."/>
            <person name="Barry K."/>
            <person name="Haridas S."/>
            <person name="Lipzen A."/>
            <person name="Labutti K."/>
            <person name="Grigoriev I.V."/>
            <person name="Murat C."/>
            <person name="Martin F."/>
            <person name="Albertini E."/>
            <person name="Donnini D."/>
            <person name="Bonito G."/>
        </authorList>
    </citation>
    <scope>NUCLEOTIDE SEQUENCE [LARGE SCALE GENOMIC DNA]</scope>
    <source>
        <strain evidence="2 3">Sb_GMNB300</strain>
    </source>
</reference>
<feature type="compositionally biased region" description="Low complexity" evidence="1">
    <location>
        <begin position="808"/>
        <end position="833"/>
    </location>
</feature>
<dbReference type="PANTHER" id="PTHR13361:SF1">
    <property type="entry name" value="WW DOMAIN-BINDING PROTEIN 11"/>
    <property type="match status" value="1"/>
</dbReference>
<proteinExistence type="predicted"/>
<feature type="compositionally biased region" description="Basic residues" evidence="1">
    <location>
        <begin position="874"/>
        <end position="883"/>
    </location>
</feature>
<dbReference type="GO" id="GO:0005681">
    <property type="term" value="C:spliceosomal complex"/>
    <property type="evidence" value="ECO:0007669"/>
    <property type="project" value="TreeGrafter"/>
</dbReference>
<dbReference type="OrthoDB" id="1919336at2759"/>
<dbReference type="EMBL" id="VXIS01000454">
    <property type="protein sequence ID" value="KAA8893373.1"/>
    <property type="molecule type" value="Genomic_DNA"/>
</dbReference>
<comment type="caution">
    <text evidence="2">The sequence shown here is derived from an EMBL/GenBank/DDBJ whole genome shotgun (WGS) entry which is preliminary data.</text>
</comment>
<feature type="region of interest" description="Disordered" evidence="1">
    <location>
        <begin position="83"/>
        <end position="176"/>
    </location>
</feature>
<evidence type="ECO:0000313" key="2">
    <source>
        <dbReference type="EMBL" id="KAA8893373.1"/>
    </source>
</evidence>
<evidence type="ECO:0000256" key="1">
    <source>
        <dbReference type="SAM" id="MobiDB-lite"/>
    </source>
</evidence>
<dbReference type="Proteomes" id="UP000326924">
    <property type="component" value="Unassembled WGS sequence"/>
</dbReference>
<dbReference type="CDD" id="cd12148">
    <property type="entry name" value="fungal_TF_MHR"/>
    <property type="match status" value="1"/>
</dbReference>
<sequence>MDLLATDRAPPRRWVESSRSSCHFVNKSKASSRVNKSYALPPPPPGIKDGDARSMVPASFLRETEGTGQESVRMAVEMNTASNSAMPSTLCRKRPAAAQLDSDSSGPFRSSISTSSSSTSRPTSSGRSSRSFDKPHAPSPLGAYRNLPAAQSSSSSRRRQLPRARPPQGWDRTALASPMRKLLLTMPPPMVDDKAVDPAAQVKQPQTEFYTWENLPPQSLMAACIAEFYGDRGIAKILCPIPQSEVSEMFQSIYANASPTGRGSSPGSRQVPRATNNHRLCQVLLLAATGSQYLEDSVSKEASRALFTSGKWYLDMAFGRGANDLQRLRANVLTGLFLMFEKSITAVEYLNRGIAISKARGLHHSSPPPHHHHPADAWGTPTSHPSGKPAAAPPPPPPLPPPPPPPSRNNVTVTVTGDNVAENWAHWRSIWRSLVFLEGWMFATLGSVPQTHKTFEAISEDRGRLRPAEAGVHHHHHQHPAGATFSSSSDLDFDLHAQLKQLGLLMSAITADVLSPPSVPLSTVKVYSDHLKAWHANLPSSLTLSTAIRESYESPRKNSTLLIHCAYLVSITQLTRRILVERVTTQLTAGSPPSASHSHPAEIIGGGGGGVGGGGGRGGRGALTEANTIHGEEFSKICVSAARQLATVVGMLRAENRLTKRCWLIIQSAYTAGIVICLDVARNRGRPMLESAFNESLDLISKCTSTLQHCSTLDAVAEGYLAVLRPIYLTLCTPETTATKRARMFRDPFTAGQIGEPDLSETYPSNEAMLGHIIELMKTPYCDVEATTPHGFFSEAGNPSEHYRFMYQQQQQQQQHPQHQQPQQQHQQPQQQQRQGLHAYQGNHHNHYVPASPTRARQDVIMGGTEEHPTGSPRQRHRGRGRQWTREEYEAFFGRVT</sequence>
<feature type="region of interest" description="Disordered" evidence="1">
    <location>
        <begin position="361"/>
        <end position="413"/>
    </location>
</feature>
<protein>
    <submittedName>
        <fullName evidence="2">Uncharacterized protein</fullName>
    </submittedName>
</protein>
<dbReference type="PANTHER" id="PTHR13361">
    <property type="entry name" value="WW DOMAIN-BINDING PROTEIN 11"/>
    <property type="match status" value="1"/>
</dbReference>
<name>A0A5J5EDL6_9PEZI</name>
<gene>
    <name evidence="2" type="ORF">FN846DRAFT_538349</name>
</gene>
<feature type="region of interest" description="Disordered" evidence="1">
    <location>
        <begin position="807"/>
        <end position="838"/>
    </location>
</feature>
<feature type="compositionally biased region" description="Polar residues" evidence="1">
    <location>
        <begin position="17"/>
        <end position="35"/>
    </location>
</feature>
<dbReference type="InParanoid" id="A0A5J5EDL6"/>
<dbReference type="AlphaFoldDB" id="A0A5J5EDL6"/>
<keyword evidence="3" id="KW-1185">Reference proteome</keyword>
<feature type="compositionally biased region" description="Gly residues" evidence="1">
    <location>
        <begin position="604"/>
        <end position="621"/>
    </location>
</feature>
<feature type="region of interest" description="Disordered" evidence="1">
    <location>
        <begin position="863"/>
        <end position="885"/>
    </location>
</feature>
<feature type="region of interest" description="Disordered" evidence="1">
    <location>
        <begin position="589"/>
        <end position="623"/>
    </location>
</feature>
<feature type="region of interest" description="Disordered" evidence="1">
    <location>
        <begin position="1"/>
        <end position="70"/>
    </location>
</feature>
<feature type="compositionally biased region" description="Pro residues" evidence="1">
    <location>
        <begin position="391"/>
        <end position="407"/>
    </location>
</feature>
<accession>A0A5J5EDL6</accession>
<evidence type="ECO:0000313" key="3">
    <source>
        <dbReference type="Proteomes" id="UP000326924"/>
    </source>
</evidence>
<feature type="compositionally biased region" description="Low complexity" evidence="1">
    <location>
        <begin position="104"/>
        <end position="129"/>
    </location>
</feature>